<feature type="compositionally biased region" description="Low complexity" evidence="1">
    <location>
        <begin position="232"/>
        <end position="250"/>
    </location>
</feature>
<evidence type="ECO:0000313" key="4">
    <source>
        <dbReference type="Proteomes" id="UP001302120"/>
    </source>
</evidence>
<feature type="compositionally biased region" description="Polar residues" evidence="1">
    <location>
        <begin position="30"/>
        <end position="47"/>
    </location>
</feature>
<sequence length="296" mass="32455">MLMRLLRKFTVVCLALTLCLTTVACGDSNQTGSQNRNVTRTSSTPTRLSDGEYPVQQASFDDGTGEYTLFLLNSTPPNFRTENLQMARLTDEEIKEGKKTSLKVENGQPALFMTEDFKIEYFHNVTETQTNPQTGQQETVIVRRESNFWVPFAGAVAGNIAGQAIGNMLFRPQYYVPPVYQSGGVLSGVGGYGSTYRQAVNNYQTRYNAPPAVERNRTTFRTTGDVRRSSPGSSNVRNTTRTTTTNRPTGSGVGSSNLKPSNRSTSTTRNRGSSFGSGGKSSGTRSRSFGSRGRRR</sequence>
<feature type="compositionally biased region" description="Low complexity" evidence="1">
    <location>
        <begin position="282"/>
        <end position="296"/>
    </location>
</feature>
<name>A0ABU5UEG9_9CYAN</name>
<keyword evidence="4" id="KW-1185">Reference proteome</keyword>
<evidence type="ECO:0000256" key="1">
    <source>
        <dbReference type="SAM" id="MobiDB-lite"/>
    </source>
</evidence>
<feature type="region of interest" description="Disordered" evidence="1">
    <location>
        <begin position="207"/>
        <end position="296"/>
    </location>
</feature>
<reference evidence="3 4" key="1">
    <citation type="submission" date="2023-12" db="EMBL/GenBank/DDBJ databases">
        <title>Baltic Sea Cyanobacteria.</title>
        <authorList>
            <person name="Delbaje E."/>
            <person name="Fewer D.P."/>
            <person name="Shishido T.K."/>
        </authorList>
    </citation>
    <scope>NUCLEOTIDE SEQUENCE [LARGE SCALE GENOMIC DNA]</scope>
    <source>
        <strain evidence="3 4">UHCC-0300</strain>
    </source>
</reference>
<comment type="caution">
    <text evidence="3">The sequence shown here is derived from an EMBL/GenBank/DDBJ whole genome shotgun (WGS) entry which is preliminary data.</text>
</comment>
<evidence type="ECO:0000256" key="2">
    <source>
        <dbReference type="SAM" id="SignalP"/>
    </source>
</evidence>
<dbReference type="PROSITE" id="PS51257">
    <property type="entry name" value="PROKAR_LIPOPROTEIN"/>
    <property type="match status" value="1"/>
</dbReference>
<keyword evidence="2" id="KW-0732">Signal</keyword>
<feature type="signal peptide" evidence="2">
    <location>
        <begin position="1"/>
        <end position="24"/>
    </location>
</feature>
<dbReference type="EMBL" id="JAYGHG010000016">
    <property type="protein sequence ID" value="MEA5581930.1"/>
    <property type="molecule type" value="Genomic_DNA"/>
</dbReference>
<proteinExistence type="predicted"/>
<feature type="compositionally biased region" description="Low complexity" evidence="1">
    <location>
        <begin position="261"/>
        <end position="274"/>
    </location>
</feature>
<protein>
    <recommendedName>
        <fullName evidence="5">Superfamily II DNA and RNA helicase</fullName>
    </recommendedName>
</protein>
<evidence type="ECO:0000313" key="3">
    <source>
        <dbReference type="EMBL" id="MEA5581930.1"/>
    </source>
</evidence>
<evidence type="ECO:0008006" key="5">
    <source>
        <dbReference type="Google" id="ProtNLM"/>
    </source>
</evidence>
<dbReference type="Proteomes" id="UP001302120">
    <property type="component" value="Unassembled WGS sequence"/>
</dbReference>
<feature type="region of interest" description="Disordered" evidence="1">
    <location>
        <begin position="30"/>
        <end position="54"/>
    </location>
</feature>
<dbReference type="RefSeq" id="WP_323196255.1">
    <property type="nucleotide sequence ID" value="NZ_JAYGHG010000016.1"/>
</dbReference>
<feature type="chain" id="PRO_5046984251" description="Superfamily II DNA and RNA helicase" evidence="2">
    <location>
        <begin position="25"/>
        <end position="296"/>
    </location>
</feature>
<organism evidence="3 4">
    <name type="scientific">Nodularia harveyana UHCC-0300</name>
    <dbReference type="NCBI Taxonomy" id="2974287"/>
    <lineage>
        <taxon>Bacteria</taxon>
        <taxon>Bacillati</taxon>
        <taxon>Cyanobacteriota</taxon>
        <taxon>Cyanophyceae</taxon>
        <taxon>Nostocales</taxon>
        <taxon>Nodulariaceae</taxon>
        <taxon>Nodularia</taxon>
    </lineage>
</organism>
<accession>A0ABU5UEG9</accession>
<gene>
    <name evidence="3" type="ORF">VB620_11330</name>
</gene>